<dbReference type="Proteomes" id="UP000789901">
    <property type="component" value="Unassembled WGS sequence"/>
</dbReference>
<feature type="region of interest" description="Disordered" evidence="1">
    <location>
        <begin position="42"/>
        <end position="80"/>
    </location>
</feature>
<proteinExistence type="predicted"/>
<evidence type="ECO:0000313" key="3">
    <source>
        <dbReference type="Proteomes" id="UP000789901"/>
    </source>
</evidence>
<dbReference type="EMBL" id="CAJVQB010052858">
    <property type="protein sequence ID" value="CAG8836102.1"/>
    <property type="molecule type" value="Genomic_DNA"/>
</dbReference>
<name>A0ABN7WMV0_GIGMA</name>
<evidence type="ECO:0000256" key="1">
    <source>
        <dbReference type="SAM" id="MobiDB-lite"/>
    </source>
</evidence>
<gene>
    <name evidence="2" type="ORF">GMARGA_LOCUS32868</name>
</gene>
<protein>
    <submittedName>
        <fullName evidence="2">19457_t:CDS:1</fullName>
    </submittedName>
</protein>
<keyword evidence="3" id="KW-1185">Reference proteome</keyword>
<comment type="caution">
    <text evidence="2">The sequence shown here is derived from an EMBL/GenBank/DDBJ whole genome shotgun (WGS) entry which is preliminary data.</text>
</comment>
<sequence length="141" mass="15803">MALRESPVQTTQQPLSVRKKAKTLKVLKKKLALLMTAINDKAQYERPLPVKKKKESQLEKNDSTNTGTNGESSTNDTTTIQLLPARKIPVQTTQQLIYKKKDQYVLNISETKAQKKKTKPLTPTPTTKSNMNGTTTSNAYK</sequence>
<feature type="region of interest" description="Disordered" evidence="1">
    <location>
        <begin position="110"/>
        <end position="141"/>
    </location>
</feature>
<organism evidence="2 3">
    <name type="scientific">Gigaspora margarita</name>
    <dbReference type="NCBI Taxonomy" id="4874"/>
    <lineage>
        <taxon>Eukaryota</taxon>
        <taxon>Fungi</taxon>
        <taxon>Fungi incertae sedis</taxon>
        <taxon>Mucoromycota</taxon>
        <taxon>Glomeromycotina</taxon>
        <taxon>Glomeromycetes</taxon>
        <taxon>Diversisporales</taxon>
        <taxon>Gigasporaceae</taxon>
        <taxon>Gigaspora</taxon>
    </lineage>
</organism>
<accession>A0ABN7WMV0</accession>
<feature type="compositionally biased region" description="Polar residues" evidence="1">
    <location>
        <begin position="129"/>
        <end position="141"/>
    </location>
</feature>
<reference evidence="2 3" key="1">
    <citation type="submission" date="2021-06" db="EMBL/GenBank/DDBJ databases">
        <authorList>
            <person name="Kallberg Y."/>
            <person name="Tangrot J."/>
            <person name="Rosling A."/>
        </authorList>
    </citation>
    <scope>NUCLEOTIDE SEQUENCE [LARGE SCALE GENOMIC DNA]</scope>
    <source>
        <strain evidence="2 3">120-4 pot B 10/14</strain>
    </source>
</reference>
<evidence type="ECO:0000313" key="2">
    <source>
        <dbReference type="EMBL" id="CAG8836102.1"/>
    </source>
</evidence>
<feature type="compositionally biased region" description="Low complexity" evidence="1">
    <location>
        <begin position="63"/>
        <end position="79"/>
    </location>
</feature>